<dbReference type="AlphaFoldDB" id="A0A553IFM2"/>
<evidence type="ECO:0000313" key="4">
    <source>
        <dbReference type="Proteomes" id="UP000319160"/>
    </source>
</evidence>
<dbReference type="Proteomes" id="UP000319160">
    <property type="component" value="Unassembled WGS sequence"/>
</dbReference>
<evidence type="ECO:0000313" key="3">
    <source>
        <dbReference type="EMBL" id="TRX98991.1"/>
    </source>
</evidence>
<dbReference type="InterPro" id="IPR056884">
    <property type="entry name" value="NPHP3-like_N"/>
</dbReference>
<evidence type="ECO:0000259" key="2">
    <source>
        <dbReference type="Pfam" id="PF24883"/>
    </source>
</evidence>
<protein>
    <recommendedName>
        <fullName evidence="2">Nephrocystin 3-like N-terminal domain-containing protein</fullName>
    </recommendedName>
</protein>
<keyword evidence="4" id="KW-1185">Reference proteome</keyword>
<reference evidence="4" key="1">
    <citation type="submission" date="2019-06" db="EMBL/GenBank/DDBJ databases">
        <title>Draft genome sequence of the griseofulvin-producing fungus Xylaria cubensis strain G536.</title>
        <authorList>
            <person name="Mead M.E."/>
            <person name="Raja H.A."/>
            <person name="Steenwyk J.L."/>
            <person name="Knowles S.L."/>
            <person name="Oberlies N.H."/>
            <person name="Rokas A."/>
        </authorList>
    </citation>
    <scope>NUCLEOTIDE SEQUENCE [LARGE SCALE GENOMIC DNA]</scope>
    <source>
        <strain evidence="4">G536</strain>
    </source>
</reference>
<comment type="caution">
    <text evidence="3">The sequence shown here is derived from an EMBL/GenBank/DDBJ whole genome shotgun (WGS) entry which is preliminary data.</text>
</comment>
<dbReference type="PANTHER" id="PTHR10039">
    <property type="entry name" value="AMELOGENIN"/>
    <property type="match status" value="1"/>
</dbReference>
<name>A0A553IFM2_9PEZI</name>
<feature type="domain" description="Nephrocystin 3-like N-terminal" evidence="2">
    <location>
        <begin position="12"/>
        <end position="77"/>
    </location>
</feature>
<organism evidence="3 4">
    <name type="scientific">Xylaria flabelliformis</name>
    <dbReference type="NCBI Taxonomy" id="2512241"/>
    <lineage>
        <taxon>Eukaryota</taxon>
        <taxon>Fungi</taxon>
        <taxon>Dikarya</taxon>
        <taxon>Ascomycota</taxon>
        <taxon>Pezizomycotina</taxon>
        <taxon>Sordariomycetes</taxon>
        <taxon>Xylariomycetidae</taxon>
        <taxon>Xylariales</taxon>
        <taxon>Xylariaceae</taxon>
        <taxon>Xylaria</taxon>
    </lineage>
</organism>
<dbReference type="PANTHER" id="PTHR10039:SF14">
    <property type="entry name" value="NACHT DOMAIN-CONTAINING PROTEIN"/>
    <property type="match status" value="1"/>
</dbReference>
<proteinExistence type="predicted"/>
<evidence type="ECO:0000256" key="1">
    <source>
        <dbReference type="ARBA" id="ARBA00022737"/>
    </source>
</evidence>
<accession>A0A553IFM2</accession>
<sequence>MLAEFKARSTITQSFIELWDVFTKAVNLSGSGEIICIIDALDECNRDGEEALIAALNQLYHSGSDLEPSNLRFFLTSCPHGYAQRNFQPLGRKVLHIDLSVDNQVVVDQIAREIGLVVESKMHSLRQEINLCLEEARHLQGALSQIPNRMDLGVHLVSQDIKSSARRHSWDEFRKILHEAPRRFDTGYDRILNSLHDGDRANRLLSTVDFSDKLGSIKNPASIIETREEVETKHKLNEFEPETMLANSNQGVSLVT</sequence>
<dbReference type="EMBL" id="VFLP01000001">
    <property type="protein sequence ID" value="TRX98991.1"/>
    <property type="molecule type" value="Genomic_DNA"/>
</dbReference>
<keyword evidence="1" id="KW-0677">Repeat</keyword>
<dbReference type="STRING" id="2512241.A0A553IFM2"/>
<gene>
    <name evidence="3" type="ORF">FHL15_000333</name>
</gene>
<dbReference type="Pfam" id="PF24883">
    <property type="entry name" value="NPHP3_N"/>
    <property type="match status" value="1"/>
</dbReference>
<dbReference type="OrthoDB" id="194358at2759"/>